<feature type="transmembrane region" description="Helical" evidence="5">
    <location>
        <begin position="204"/>
        <end position="224"/>
    </location>
</feature>
<feature type="transmembrane region" description="Helical" evidence="5">
    <location>
        <begin position="384"/>
        <end position="415"/>
    </location>
</feature>
<comment type="caution">
    <text evidence="7">The sequence shown here is derived from an EMBL/GenBank/DDBJ whole genome shotgun (WGS) entry which is preliminary data.</text>
</comment>
<dbReference type="Gene3D" id="3.30.750.24">
    <property type="entry name" value="STAS domain"/>
    <property type="match status" value="1"/>
</dbReference>
<feature type="transmembrane region" description="Helical" evidence="5">
    <location>
        <begin position="319"/>
        <end position="340"/>
    </location>
</feature>
<dbReference type="PROSITE" id="PS50801">
    <property type="entry name" value="STAS"/>
    <property type="match status" value="1"/>
</dbReference>
<reference evidence="7 8" key="1">
    <citation type="journal article" date="2015" name="Int. J. Syst. Evol. Microbiol.">
        <title>Aestuariivita atlantica sp. nov., isolated from deep sea sediment of the Atlantic Ocean.</title>
        <authorList>
            <person name="Li G."/>
            <person name="Lai Q."/>
            <person name="Du Y."/>
            <person name="Liu X."/>
            <person name="Sun F."/>
            <person name="Shao Z."/>
        </authorList>
    </citation>
    <scope>NUCLEOTIDE SEQUENCE [LARGE SCALE GENOMIC DNA]</scope>
    <source>
        <strain evidence="7 8">22II-S11-z3</strain>
    </source>
</reference>
<feature type="transmembrane region" description="Helical" evidence="5">
    <location>
        <begin position="179"/>
        <end position="197"/>
    </location>
</feature>
<organism evidence="7 8">
    <name type="scientific">Pseudaestuariivita atlantica</name>
    <dbReference type="NCBI Taxonomy" id="1317121"/>
    <lineage>
        <taxon>Bacteria</taxon>
        <taxon>Pseudomonadati</taxon>
        <taxon>Pseudomonadota</taxon>
        <taxon>Alphaproteobacteria</taxon>
        <taxon>Rhodobacterales</taxon>
        <taxon>Paracoccaceae</taxon>
        <taxon>Pseudaestuariivita</taxon>
    </lineage>
</organism>
<feature type="transmembrane region" description="Helical" evidence="5">
    <location>
        <begin position="346"/>
        <end position="364"/>
    </location>
</feature>
<dbReference type="CDD" id="cd07042">
    <property type="entry name" value="STAS_SulP_like_sulfate_transporter"/>
    <property type="match status" value="1"/>
</dbReference>
<evidence type="ECO:0000256" key="4">
    <source>
        <dbReference type="ARBA" id="ARBA00023136"/>
    </source>
</evidence>
<evidence type="ECO:0000313" key="7">
    <source>
        <dbReference type="EMBL" id="KNG94950.1"/>
    </source>
</evidence>
<feature type="transmembrane region" description="Helical" evidence="5">
    <location>
        <begin position="100"/>
        <end position="121"/>
    </location>
</feature>
<keyword evidence="3 5" id="KW-1133">Transmembrane helix</keyword>
<evidence type="ECO:0000313" key="8">
    <source>
        <dbReference type="Proteomes" id="UP000036938"/>
    </source>
</evidence>
<dbReference type="Proteomes" id="UP000036938">
    <property type="component" value="Unassembled WGS sequence"/>
</dbReference>
<dbReference type="InterPro" id="IPR036513">
    <property type="entry name" value="STAS_dom_sf"/>
</dbReference>
<dbReference type="EMBL" id="AQQZ01000002">
    <property type="protein sequence ID" value="KNG94950.1"/>
    <property type="molecule type" value="Genomic_DNA"/>
</dbReference>
<name>A0A0L1JT85_9RHOB</name>
<dbReference type="Pfam" id="PF00916">
    <property type="entry name" value="Sulfate_transp"/>
    <property type="match status" value="1"/>
</dbReference>
<dbReference type="InterPro" id="IPR002645">
    <property type="entry name" value="STAS_dom"/>
</dbReference>
<dbReference type="GO" id="GO:0016020">
    <property type="term" value="C:membrane"/>
    <property type="evidence" value="ECO:0007669"/>
    <property type="project" value="UniProtKB-SubCell"/>
</dbReference>
<dbReference type="OrthoDB" id="9769739at2"/>
<gene>
    <name evidence="7" type="ORF">ATO11_06180</name>
</gene>
<dbReference type="AlphaFoldDB" id="A0A0L1JT85"/>
<feature type="transmembrane region" description="Helical" evidence="5">
    <location>
        <begin position="248"/>
        <end position="270"/>
    </location>
</feature>
<dbReference type="PATRIC" id="fig|1317121.7.peg.1616"/>
<evidence type="ECO:0000256" key="3">
    <source>
        <dbReference type="ARBA" id="ARBA00022989"/>
    </source>
</evidence>
<protein>
    <submittedName>
        <fullName evidence="7">Sulfate transporter</fullName>
    </submittedName>
</protein>
<evidence type="ECO:0000256" key="2">
    <source>
        <dbReference type="ARBA" id="ARBA00022692"/>
    </source>
</evidence>
<evidence type="ECO:0000256" key="5">
    <source>
        <dbReference type="SAM" id="Phobius"/>
    </source>
</evidence>
<dbReference type="Pfam" id="PF01740">
    <property type="entry name" value="STAS"/>
    <property type="match status" value="1"/>
</dbReference>
<dbReference type="InterPro" id="IPR011547">
    <property type="entry name" value="SLC26A/SulP_dom"/>
</dbReference>
<evidence type="ECO:0000256" key="1">
    <source>
        <dbReference type="ARBA" id="ARBA00004141"/>
    </source>
</evidence>
<dbReference type="STRING" id="1317121.ATO11_06180"/>
<dbReference type="InterPro" id="IPR001902">
    <property type="entry name" value="SLC26A/SulP_fam"/>
</dbReference>
<feature type="domain" description="STAS" evidence="6">
    <location>
        <begin position="441"/>
        <end position="555"/>
    </location>
</feature>
<dbReference type="GO" id="GO:0055085">
    <property type="term" value="P:transmembrane transport"/>
    <property type="evidence" value="ECO:0007669"/>
    <property type="project" value="InterPro"/>
</dbReference>
<feature type="transmembrane region" description="Helical" evidence="5">
    <location>
        <begin position="133"/>
        <end position="159"/>
    </location>
</feature>
<dbReference type="SUPFAM" id="SSF52091">
    <property type="entry name" value="SpoIIaa-like"/>
    <property type="match status" value="1"/>
</dbReference>
<evidence type="ECO:0000259" key="6">
    <source>
        <dbReference type="PROSITE" id="PS50801"/>
    </source>
</evidence>
<comment type="subcellular location">
    <subcellularLocation>
        <location evidence="1">Membrane</location>
        <topology evidence="1">Multi-pass membrane protein</topology>
    </subcellularLocation>
</comment>
<keyword evidence="4 5" id="KW-0472">Membrane</keyword>
<feature type="transmembrane region" description="Helical" evidence="5">
    <location>
        <begin position="25"/>
        <end position="46"/>
    </location>
</feature>
<keyword evidence="2 5" id="KW-0812">Transmembrane</keyword>
<sequence>MRPSDFFPPLNWAHKITASNVRSDAFAGFTNAAIVLPQAIAFATIAGLPPQYGLYTAIVTAVVAALWGSSMVMVSGPTTAISAVLFATLADMAVPGTAHYIQLALILTILVGLFQLAAGLVRLGGLVSFVSHSVITAFTAAAAVLIAVSQLAGALGVHVEPGGNVIERLLRLGEHFIEVNPYAVAISATTFVTLITLARFAPRLPGFLIALVVGAGLAQLIGAADHDVAMVSSFPAALPRFDPPEASLAHVINLAPGALAIALIGLLEAISIGRSFAVRRKEPFDANQEMIGQGLSNVAGGLTQCYAGSGSFTRSGVNAAAGAVTPLSGIFASAFLAVILVFVSPYVSYIPIPAMAGLILYVAWRLIDIEELRHIIETSRPETLILALTLAAGLLIELDFAIYVGVIASLCVFVYETAYPEVAVTVPVQTVGGNRKFADVTTTDQVECPQVVVIRVTGALYFGSVDNVSRAIKSAMAARPRQVNVVLYLKSVRKLDLAAGDMLIELIRSVRAAGGEIHLVAGTHELHRSLERFHVIDELGPGHIHDSKTEAVVATMTHHFKRRICQGCIREVFRECDALRDGLMPTGGATADKKAG</sequence>
<dbReference type="PANTHER" id="PTHR11814">
    <property type="entry name" value="SULFATE TRANSPORTER"/>
    <property type="match status" value="1"/>
</dbReference>
<proteinExistence type="predicted"/>
<keyword evidence="8" id="KW-1185">Reference proteome</keyword>
<accession>A0A0L1JT85</accession>